<dbReference type="AlphaFoldDB" id="A0AAV7SBT0"/>
<feature type="region of interest" description="Disordered" evidence="1">
    <location>
        <begin position="19"/>
        <end position="219"/>
    </location>
</feature>
<keyword evidence="3" id="KW-1185">Reference proteome</keyword>
<name>A0AAV7SBT0_PLEWA</name>
<organism evidence="2 3">
    <name type="scientific">Pleurodeles waltl</name>
    <name type="common">Iberian ribbed newt</name>
    <dbReference type="NCBI Taxonomy" id="8319"/>
    <lineage>
        <taxon>Eukaryota</taxon>
        <taxon>Metazoa</taxon>
        <taxon>Chordata</taxon>
        <taxon>Craniata</taxon>
        <taxon>Vertebrata</taxon>
        <taxon>Euteleostomi</taxon>
        <taxon>Amphibia</taxon>
        <taxon>Batrachia</taxon>
        <taxon>Caudata</taxon>
        <taxon>Salamandroidea</taxon>
        <taxon>Salamandridae</taxon>
        <taxon>Pleurodelinae</taxon>
        <taxon>Pleurodeles</taxon>
    </lineage>
</organism>
<sequence>MEKLYSLKVGIGIYASKIRGSHTHRGDPNIGGPQSRTQSSGDTPEQVRKKKIRSSSGAPENQDGGCVGNRAPHRRNNKVLRPGDSISTTRYLKLKQWGSGEPYGHTKREARSSGVNVSAWSPEVRKSKAEYAPGQGGTLKRHAPGEGGAHWGPPSRHGWELAASTGTCTSRRGPSTAKNRIAARIRRTRATTHPEIGETAMETGEQTEHSTNSSAVSNQ</sequence>
<comment type="caution">
    <text evidence="2">The sequence shown here is derived from an EMBL/GenBank/DDBJ whole genome shotgun (WGS) entry which is preliminary data.</text>
</comment>
<accession>A0AAV7SBT0</accession>
<feature type="compositionally biased region" description="Polar residues" evidence="1">
    <location>
        <begin position="209"/>
        <end position="219"/>
    </location>
</feature>
<evidence type="ECO:0000313" key="3">
    <source>
        <dbReference type="Proteomes" id="UP001066276"/>
    </source>
</evidence>
<protein>
    <submittedName>
        <fullName evidence="2">Uncharacterized protein</fullName>
    </submittedName>
</protein>
<gene>
    <name evidence="2" type="ORF">NDU88_002042</name>
</gene>
<reference evidence="2" key="1">
    <citation type="journal article" date="2022" name="bioRxiv">
        <title>Sequencing and chromosome-scale assembly of the giantPleurodeles waltlgenome.</title>
        <authorList>
            <person name="Brown T."/>
            <person name="Elewa A."/>
            <person name="Iarovenko S."/>
            <person name="Subramanian E."/>
            <person name="Araus A.J."/>
            <person name="Petzold A."/>
            <person name="Susuki M."/>
            <person name="Suzuki K.-i.T."/>
            <person name="Hayashi T."/>
            <person name="Toyoda A."/>
            <person name="Oliveira C."/>
            <person name="Osipova E."/>
            <person name="Leigh N.D."/>
            <person name="Simon A."/>
            <person name="Yun M.H."/>
        </authorList>
    </citation>
    <scope>NUCLEOTIDE SEQUENCE</scope>
    <source>
        <strain evidence="2">20211129_DDA</strain>
        <tissue evidence="2">Liver</tissue>
    </source>
</reference>
<feature type="compositionally biased region" description="Polar residues" evidence="1">
    <location>
        <begin position="164"/>
        <end position="178"/>
    </location>
</feature>
<feature type="compositionally biased region" description="Polar residues" evidence="1">
    <location>
        <begin position="32"/>
        <end position="43"/>
    </location>
</feature>
<feature type="compositionally biased region" description="Basic residues" evidence="1">
    <location>
        <begin position="181"/>
        <end position="190"/>
    </location>
</feature>
<dbReference type="EMBL" id="JANPWB010000008">
    <property type="protein sequence ID" value="KAJ1161558.1"/>
    <property type="molecule type" value="Genomic_DNA"/>
</dbReference>
<dbReference type="Proteomes" id="UP001066276">
    <property type="component" value="Chromosome 4_2"/>
</dbReference>
<evidence type="ECO:0000313" key="2">
    <source>
        <dbReference type="EMBL" id="KAJ1161558.1"/>
    </source>
</evidence>
<proteinExistence type="predicted"/>
<evidence type="ECO:0000256" key="1">
    <source>
        <dbReference type="SAM" id="MobiDB-lite"/>
    </source>
</evidence>